<sequence>MKQWIDKLRQEHTLSTDEFRQLLTGCDAELLAYINKQAREVSSGILVTGYLFVD</sequence>
<reference evidence="1 2" key="1">
    <citation type="journal article" date="2014" name="Genome Announc.">
        <title>Draft Genome Sequence of Bacteroides reticulotermitis Strain JCM 10512T, Isolated from the Gut of a Termite.</title>
        <authorList>
            <person name="Yuki M."/>
            <person name="Oshima K."/>
            <person name="Suda W."/>
            <person name="Sakamoto M."/>
            <person name="Iida T."/>
            <person name="Hattori M."/>
            <person name="Ohkuma M."/>
        </authorList>
    </citation>
    <scope>NUCLEOTIDE SEQUENCE [LARGE SCALE GENOMIC DNA]</scope>
    <source>
        <strain evidence="1 2">JCM 10512</strain>
    </source>
</reference>
<accession>W4UZL9</accession>
<dbReference type="STRING" id="1445607.JCM10512_4787"/>
<comment type="caution">
    <text evidence="1">The sequence shown here is derived from an EMBL/GenBank/DDBJ whole genome shotgun (WGS) entry which is preliminary data.</text>
</comment>
<keyword evidence="2" id="KW-1185">Reference proteome</keyword>
<name>W4UZL9_9BACE</name>
<proteinExistence type="predicted"/>
<evidence type="ECO:0000313" key="2">
    <source>
        <dbReference type="Proteomes" id="UP000019131"/>
    </source>
</evidence>
<protein>
    <submittedName>
        <fullName evidence="1">Uncharacterized protein</fullName>
    </submittedName>
</protein>
<gene>
    <name evidence="1" type="ORF">JCM10512_4787</name>
</gene>
<evidence type="ECO:0000313" key="1">
    <source>
        <dbReference type="EMBL" id="GAE86287.1"/>
    </source>
</evidence>
<dbReference type="Proteomes" id="UP000019131">
    <property type="component" value="Unassembled WGS sequence"/>
</dbReference>
<dbReference type="EMBL" id="BAIV01000040">
    <property type="protein sequence ID" value="GAE86287.1"/>
    <property type="molecule type" value="Genomic_DNA"/>
</dbReference>
<dbReference type="AlphaFoldDB" id="W4UZL9"/>
<organism evidence="1 2">
    <name type="scientific">Bacteroides reticulotermitis JCM 10512</name>
    <dbReference type="NCBI Taxonomy" id="1445607"/>
    <lineage>
        <taxon>Bacteria</taxon>
        <taxon>Pseudomonadati</taxon>
        <taxon>Bacteroidota</taxon>
        <taxon>Bacteroidia</taxon>
        <taxon>Bacteroidales</taxon>
        <taxon>Bacteroidaceae</taxon>
        <taxon>Bacteroides</taxon>
    </lineage>
</organism>